<dbReference type="GO" id="GO:0016020">
    <property type="term" value="C:membrane"/>
    <property type="evidence" value="ECO:0007669"/>
    <property type="project" value="UniProtKB-SubCell"/>
</dbReference>
<dbReference type="PANTHER" id="PTHR11266:SF75">
    <property type="entry name" value="IP10007P-RELATED"/>
    <property type="match status" value="1"/>
</dbReference>
<reference evidence="8" key="1">
    <citation type="submission" date="2023-01" db="EMBL/GenBank/DDBJ databases">
        <title>Key to firefly adult light organ development and bioluminescence: homeobox transcription factors regulate luciferase expression and transportation to peroxisome.</title>
        <authorList>
            <person name="Fu X."/>
        </authorList>
    </citation>
    <scope>NUCLEOTIDE SEQUENCE [LARGE SCALE GENOMIC DNA]</scope>
</reference>
<dbReference type="PANTHER" id="PTHR11266">
    <property type="entry name" value="PEROXISOMAL MEMBRANE PROTEIN 2, PXMP2 MPV17"/>
    <property type="match status" value="1"/>
</dbReference>
<dbReference type="EMBL" id="JARPUR010000005">
    <property type="protein sequence ID" value="KAK4875396.1"/>
    <property type="molecule type" value="Genomic_DNA"/>
</dbReference>
<keyword evidence="3 6" id="KW-0812">Transmembrane</keyword>
<comment type="caution">
    <text evidence="7">The sequence shown here is derived from an EMBL/GenBank/DDBJ whole genome shotgun (WGS) entry which is preliminary data.</text>
</comment>
<comment type="similarity">
    <text evidence="2 6">Belongs to the peroxisomal membrane protein PXMP2/4 family.</text>
</comment>
<feature type="transmembrane region" description="Helical" evidence="6">
    <location>
        <begin position="126"/>
        <end position="147"/>
    </location>
</feature>
<keyword evidence="8" id="KW-1185">Reference proteome</keyword>
<evidence type="ECO:0000256" key="3">
    <source>
        <dbReference type="ARBA" id="ARBA00022692"/>
    </source>
</evidence>
<feature type="transmembrane region" description="Helical" evidence="6">
    <location>
        <begin position="20"/>
        <end position="38"/>
    </location>
</feature>
<dbReference type="InterPro" id="IPR007248">
    <property type="entry name" value="Mpv17_PMP22"/>
</dbReference>
<name>A0AAN7P4Y9_9COLE</name>
<evidence type="ECO:0000256" key="4">
    <source>
        <dbReference type="ARBA" id="ARBA00022989"/>
    </source>
</evidence>
<dbReference type="AlphaFoldDB" id="A0AAN7P4Y9"/>
<feature type="transmembrane region" description="Helical" evidence="6">
    <location>
        <begin position="154"/>
        <end position="171"/>
    </location>
</feature>
<evidence type="ECO:0000256" key="5">
    <source>
        <dbReference type="ARBA" id="ARBA00023136"/>
    </source>
</evidence>
<evidence type="ECO:0008006" key="9">
    <source>
        <dbReference type="Google" id="ProtNLM"/>
    </source>
</evidence>
<dbReference type="GO" id="GO:0005739">
    <property type="term" value="C:mitochondrion"/>
    <property type="evidence" value="ECO:0007669"/>
    <property type="project" value="TreeGrafter"/>
</dbReference>
<evidence type="ECO:0000313" key="7">
    <source>
        <dbReference type="EMBL" id="KAK4875396.1"/>
    </source>
</evidence>
<protein>
    <recommendedName>
        <fullName evidence="9">Mpv17-like protein</fullName>
    </recommendedName>
</protein>
<accession>A0AAN7P4Y9</accession>
<evidence type="ECO:0000256" key="6">
    <source>
        <dbReference type="RuleBase" id="RU363053"/>
    </source>
</evidence>
<dbReference type="Proteomes" id="UP001353858">
    <property type="component" value="Unassembled WGS sequence"/>
</dbReference>
<feature type="transmembrane region" description="Helical" evidence="6">
    <location>
        <begin position="50"/>
        <end position="69"/>
    </location>
</feature>
<comment type="subcellular location">
    <subcellularLocation>
        <location evidence="1">Membrane</location>
        <topology evidence="1">Multi-pass membrane protein</topology>
    </subcellularLocation>
</comment>
<feature type="transmembrane region" description="Helical" evidence="6">
    <location>
        <begin position="89"/>
        <end position="106"/>
    </location>
</feature>
<organism evidence="7 8">
    <name type="scientific">Aquatica leii</name>
    <dbReference type="NCBI Taxonomy" id="1421715"/>
    <lineage>
        <taxon>Eukaryota</taxon>
        <taxon>Metazoa</taxon>
        <taxon>Ecdysozoa</taxon>
        <taxon>Arthropoda</taxon>
        <taxon>Hexapoda</taxon>
        <taxon>Insecta</taxon>
        <taxon>Pterygota</taxon>
        <taxon>Neoptera</taxon>
        <taxon>Endopterygota</taxon>
        <taxon>Coleoptera</taxon>
        <taxon>Polyphaga</taxon>
        <taxon>Elateriformia</taxon>
        <taxon>Elateroidea</taxon>
        <taxon>Lampyridae</taxon>
        <taxon>Luciolinae</taxon>
        <taxon>Aquatica</taxon>
    </lineage>
</organism>
<keyword evidence="4 6" id="KW-1133">Transmembrane helix</keyword>
<evidence type="ECO:0000256" key="1">
    <source>
        <dbReference type="ARBA" id="ARBA00004141"/>
    </source>
</evidence>
<evidence type="ECO:0000313" key="8">
    <source>
        <dbReference type="Proteomes" id="UP001353858"/>
    </source>
</evidence>
<evidence type="ECO:0000256" key="2">
    <source>
        <dbReference type="ARBA" id="ARBA00006824"/>
    </source>
</evidence>
<sequence>MTVLSRIALFSRRHPIVRGMVSYAIIWPSSCLIQQTVAGKSWNNYDWGQITRFGLYGSLFVGPTLYGWIRISTIIWPQITVKTALTKAFVEQLTYGPAALACFYFSMGLLNNKTFDEAVDEVKTKFIPTFKVGFCFWPVVQTFNFLVIAERNRVPFVSACSLLWGCFLSYMDHVSHKKQELKAKNVLLNN</sequence>
<proteinExistence type="inferred from homology"/>
<keyword evidence="5 6" id="KW-0472">Membrane</keyword>
<gene>
    <name evidence="7" type="ORF">RN001_011818</name>
</gene>
<dbReference type="Pfam" id="PF04117">
    <property type="entry name" value="Mpv17_PMP22"/>
    <property type="match status" value="1"/>
</dbReference>